<dbReference type="GO" id="GO:0004519">
    <property type="term" value="F:endonuclease activity"/>
    <property type="evidence" value="ECO:0007669"/>
    <property type="project" value="UniProtKB-KW"/>
</dbReference>
<evidence type="ECO:0000313" key="3">
    <source>
        <dbReference type="EMBL" id="SFM01728.1"/>
    </source>
</evidence>
<keyword evidence="3" id="KW-0378">Hydrolase</keyword>
<dbReference type="Gene3D" id="3.60.10.10">
    <property type="entry name" value="Endonuclease/exonuclease/phosphatase"/>
    <property type="match status" value="1"/>
</dbReference>
<dbReference type="InterPro" id="IPR036691">
    <property type="entry name" value="Endo/exonu/phosph_ase_sf"/>
</dbReference>
<reference evidence="3 4" key="1">
    <citation type="submission" date="2016-10" db="EMBL/GenBank/DDBJ databases">
        <authorList>
            <person name="de Groot N.N."/>
        </authorList>
    </citation>
    <scope>NUCLEOTIDE SEQUENCE [LARGE SCALE GENOMIC DNA]</scope>
    <source>
        <strain evidence="3 4">DSM 15283</strain>
    </source>
</reference>
<feature type="domain" description="Endonuclease/exonuclease/phosphatase" evidence="2">
    <location>
        <begin position="30"/>
        <end position="323"/>
    </location>
</feature>
<keyword evidence="3" id="KW-0255">Endonuclease</keyword>
<keyword evidence="3" id="KW-0540">Nuclease</keyword>
<proteinExistence type="predicted"/>
<dbReference type="RefSeq" id="WP_165610039.1">
    <property type="nucleotide sequence ID" value="NZ_FOTQ01000003.1"/>
</dbReference>
<dbReference type="GO" id="GO:0004527">
    <property type="term" value="F:exonuclease activity"/>
    <property type="evidence" value="ECO:0007669"/>
    <property type="project" value="UniProtKB-KW"/>
</dbReference>
<evidence type="ECO:0000259" key="2">
    <source>
        <dbReference type="Pfam" id="PF03372"/>
    </source>
</evidence>
<accession>A0A1I4MEN2</accession>
<dbReference type="Proteomes" id="UP000199144">
    <property type="component" value="Unassembled WGS sequence"/>
</dbReference>
<gene>
    <name evidence="3" type="ORF">SAMN04488042_10343</name>
</gene>
<feature type="region of interest" description="Disordered" evidence="1">
    <location>
        <begin position="262"/>
        <end position="282"/>
    </location>
</feature>
<keyword evidence="4" id="KW-1185">Reference proteome</keyword>
<name>A0A1I4MEN2_9RHOB</name>
<sequence>MWGAPAGAEGLRLATYDVELARKGPGLMLRDIRRGDPQVDAISEVVASVTPDVLFLQGVDIDYRLHGARALRDVFAEAGLGYPHVIALSQNAGVPSGVDLDGDGRAHGPRDAQGFGRFRGEGGMVLLSRWPVAPDGVQDFSGVLWRDLPGAVLPEINGAPFPSETAQAVQLLPSHGAWMVPIVGPEGQRVTLMLFAAGPPVFDGPEDRNGLRNADEIRLWQVVLDGGLGTPPDGAFVIMGNANLDPEHGEGRREVMRRLLNDPRLQDPHADTGSTVDWPEPEPGDLRVDYVLPSSDLKVRDAGVVWPSAEETLGEAVATASRHRMVWVDLAF</sequence>
<organism evidence="3 4">
    <name type="scientific">Shimia aestuarii</name>
    <dbReference type="NCBI Taxonomy" id="254406"/>
    <lineage>
        <taxon>Bacteria</taxon>
        <taxon>Pseudomonadati</taxon>
        <taxon>Pseudomonadota</taxon>
        <taxon>Alphaproteobacteria</taxon>
        <taxon>Rhodobacterales</taxon>
        <taxon>Roseobacteraceae</taxon>
    </lineage>
</organism>
<dbReference type="STRING" id="254406.SAMN04488042_10343"/>
<dbReference type="SUPFAM" id="SSF56219">
    <property type="entry name" value="DNase I-like"/>
    <property type="match status" value="1"/>
</dbReference>
<evidence type="ECO:0000313" key="4">
    <source>
        <dbReference type="Proteomes" id="UP000199144"/>
    </source>
</evidence>
<dbReference type="AlphaFoldDB" id="A0A1I4MEN2"/>
<protein>
    <submittedName>
        <fullName evidence="3">Endonuclease/Exonuclease/phosphatase family protein</fullName>
    </submittedName>
</protein>
<dbReference type="EMBL" id="FOTQ01000003">
    <property type="protein sequence ID" value="SFM01728.1"/>
    <property type="molecule type" value="Genomic_DNA"/>
</dbReference>
<dbReference type="Pfam" id="PF03372">
    <property type="entry name" value="Exo_endo_phos"/>
    <property type="match status" value="1"/>
</dbReference>
<keyword evidence="3" id="KW-0269">Exonuclease</keyword>
<evidence type="ECO:0000256" key="1">
    <source>
        <dbReference type="SAM" id="MobiDB-lite"/>
    </source>
</evidence>
<dbReference type="InterPro" id="IPR005135">
    <property type="entry name" value="Endo/exonuclease/phosphatase"/>
</dbReference>